<proteinExistence type="predicted"/>
<sequence>MLDGEDRNSLLGSVVFRPLYARKWFGYVKAMSADDDVNDNKSVDVIAAEQSNTANTSFFSYIVENLFADINFEKWITLKSMKVAFLSQTALSVVARMILARTEQRNMTSFPNSNVSDGLGKCITKSIFSGALMAANIGCMMY</sequence>
<dbReference type="WBParaSite" id="OFLC_0001575601-mRNA-1">
    <property type="protein sequence ID" value="OFLC_0001575601-mRNA-1"/>
    <property type="gene ID" value="OFLC_0001575601"/>
</dbReference>
<name>A0A183I7N1_9BILA</name>
<keyword evidence="2" id="KW-1185">Reference proteome</keyword>
<accession>A0A183I7N1</accession>
<gene>
    <name evidence="1" type="ORF">OFLC_LOCUS15743</name>
</gene>
<organism evidence="3">
    <name type="scientific">Onchocerca flexuosa</name>
    <dbReference type="NCBI Taxonomy" id="387005"/>
    <lineage>
        <taxon>Eukaryota</taxon>
        <taxon>Metazoa</taxon>
        <taxon>Ecdysozoa</taxon>
        <taxon>Nematoda</taxon>
        <taxon>Chromadorea</taxon>
        <taxon>Rhabditida</taxon>
        <taxon>Spirurina</taxon>
        <taxon>Spiruromorpha</taxon>
        <taxon>Filarioidea</taxon>
        <taxon>Onchocercidae</taxon>
        <taxon>Onchocerca</taxon>
    </lineage>
</organism>
<dbReference type="Proteomes" id="UP000267606">
    <property type="component" value="Unassembled WGS sequence"/>
</dbReference>
<reference evidence="1 2" key="2">
    <citation type="submission" date="2018-11" db="EMBL/GenBank/DDBJ databases">
        <authorList>
            <consortium name="Pathogen Informatics"/>
        </authorList>
    </citation>
    <scope>NUCLEOTIDE SEQUENCE [LARGE SCALE GENOMIC DNA]</scope>
</reference>
<protein>
    <submittedName>
        <fullName evidence="3">ABC transmembrane type-1 domain-containing protein</fullName>
    </submittedName>
</protein>
<evidence type="ECO:0000313" key="3">
    <source>
        <dbReference type="WBParaSite" id="OFLC_0001575601-mRNA-1"/>
    </source>
</evidence>
<dbReference type="AlphaFoldDB" id="A0A183I7N1"/>
<evidence type="ECO:0000313" key="2">
    <source>
        <dbReference type="Proteomes" id="UP000267606"/>
    </source>
</evidence>
<evidence type="ECO:0000313" key="1">
    <source>
        <dbReference type="EMBL" id="VDP23579.1"/>
    </source>
</evidence>
<dbReference type="EMBL" id="UZAJ01042754">
    <property type="protein sequence ID" value="VDP23579.1"/>
    <property type="molecule type" value="Genomic_DNA"/>
</dbReference>
<dbReference type="STRING" id="387005.A0A183I7N1"/>
<reference evidence="3" key="1">
    <citation type="submission" date="2016-06" db="UniProtKB">
        <authorList>
            <consortium name="WormBaseParasite"/>
        </authorList>
    </citation>
    <scope>IDENTIFICATION</scope>
</reference>